<protein>
    <recommendedName>
        <fullName evidence="4">DZIP3-like HEPN domain-containing protein</fullName>
    </recommendedName>
</protein>
<reference evidence="2" key="1">
    <citation type="submission" date="2018-11" db="EMBL/GenBank/DDBJ databases">
        <authorList>
            <person name="Alioto T."/>
            <person name="Alioto T."/>
        </authorList>
    </citation>
    <scope>NUCLEOTIDE SEQUENCE</scope>
</reference>
<keyword evidence="3" id="KW-1185">Reference proteome</keyword>
<gene>
    <name evidence="2" type="ORF">MGAL_10B074723</name>
</gene>
<comment type="caution">
    <text evidence="2">The sequence shown here is derived from an EMBL/GenBank/DDBJ whole genome shotgun (WGS) entry which is preliminary data.</text>
</comment>
<evidence type="ECO:0000313" key="3">
    <source>
        <dbReference type="Proteomes" id="UP000596742"/>
    </source>
</evidence>
<name>A0A8B6BPV5_MYTGA</name>
<evidence type="ECO:0008006" key="4">
    <source>
        <dbReference type="Google" id="ProtNLM"/>
    </source>
</evidence>
<dbReference type="EMBL" id="UYJE01000440">
    <property type="protein sequence ID" value="VDH93351.1"/>
    <property type="molecule type" value="Genomic_DNA"/>
</dbReference>
<dbReference type="OrthoDB" id="6111971at2759"/>
<dbReference type="AlphaFoldDB" id="A0A8B6BPV5"/>
<proteinExistence type="predicted"/>
<feature type="region of interest" description="Disordered" evidence="1">
    <location>
        <begin position="254"/>
        <end position="286"/>
    </location>
</feature>
<evidence type="ECO:0000256" key="1">
    <source>
        <dbReference type="SAM" id="MobiDB-lite"/>
    </source>
</evidence>
<sequence>MDKEDQRRCFVVGSVFMEIVAPLFRQKLVNDYTTKGLGSIQAFINSQSVIHTLFHLRHRNSHCCQDQVNCYNSPALPVNYSQWDLLYSENPGPGPHNCHCKFTANQIQLDDLDITLASLILLNCCNLGLQEENVVRKLRQYKNDYLSHNTKGQITETEYHTLWNDLESFIQQLDPSKEDDLIRIEQRPLDQPLCDKYLTCLLDLYKKLDEMDTKLDHQTELLQEMNDILRNQKSLFIRGLSSLLKLLKSKQLPDQRPKLEESDQPAQPKLEESDQPAQPKLEESDQPAQPKLGQFLFTLNQQIDLTLVVGVDWNTLNQTKKLYSRGNNNLTEPFIPSFVQTIFKRKKGTKDIYWRLIPKVVLNGENKWNEILELNELECREILKLFLLITQNYNGYSLE</sequence>
<organism evidence="2 3">
    <name type="scientific">Mytilus galloprovincialis</name>
    <name type="common">Mediterranean mussel</name>
    <dbReference type="NCBI Taxonomy" id="29158"/>
    <lineage>
        <taxon>Eukaryota</taxon>
        <taxon>Metazoa</taxon>
        <taxon>Spiralia</taxon>
        <taxon>Lophotrochozoa</taxon>
        <taxon>Mollusca</taxon>
        <taxon>Bivalvia</taxon>
        <taxon>Autobranchia</taxon>
        <taxon>Pteriomorphia</taxon>
        <taxon>Mytilida</taxon>
        <taxon>Mytiloidea</taxon>
        <taxon>Mytilidae</taxon>
        <taxon>Mytilinae</taxon>
        <taxon>Mytilus</taxon>
    </lineage>
</organism>
<evidence type="ECO:0000313" key="2">
    <source>
        <dbReference type="EMBL" id="VDH93351.1"/>
    </source>
</evidence>
<dbReference type="Proteomes" id="UP000596742">
    <property type="component" value="Unassembled WGS sequence"/>
</dbReference>
<accession>A0A8B6BPV5</accession>